<protein>
    <recommendedName>
        <fullName evidence="2">Helix-turn-helix domain-containing protein</fullName>
    </recommendedName>
</protein>
<name>A0A6J5L9P8_9CAUD</name>
<dbReference type="Pfam" id="PF12728">
    <property type="entry name" value="HTH_17"/>
    <property type="match status" value="1"/>
</dbReference>
<feature type="compositionally biased region" description="Basic residues" evidence="1">
    <location>
        <begin position="1"/>
        <end position="12"/>
    </location>
</feature>
<evidence type="ECO:0000259" key="2">
    <source>
        <dbReference type="Pfam" id="PF12728"/>
    </source>
</evidence>
<proteinExistence type="predicted"/>
<evidence type="ECO:0000256" key="1">
    <source>
        <dbReference type="SAM" id="MobiDB-lite"/>
    </source>
</evidence>
<reference evidence="3" key="1">
    <citation type="submission" date="2020-04" db="EMBL/GenBank/DDBJ databases">
        <authorList>
            <person name="Chiriac C."/>
            <person name="Salcher M."/>
            <person name="Ghai R."/>
            <person name="Kavagutti S V."/>
        </authorList>
    </citation>
    <scope>NUCLEOTIDE SEQUENCE</scope>
</reference>
<feature type="region of interest" description="Disordered" evidence="1">
    <location>
        <begin position="1"/>
        <end position="23"/>
    </location>
</feature>
<accession>A0A6J5L9P8</accession>
<gene>
    <name evidence="3" type="ORF">UFOVP124_77</name>
</gene>
<organism evidence="3">
    <name type="scientific">uncultured Caudovirales phage</name>
    <dbReference type="NCBI Taxonomy" id="2100421"/>
    <lineage>
        <taxon>Viruses</taxon>
        <taxon>Duplodnaviria</taxon>
        <taxon>Heunggongvirae</taxon>
        <taxon>Uroviricota</taxon>
        <taxon>Caudoviricetes</taxon>
        <taxon>Peduoviridae</taxon>
        <taxon>Maltschvirus</taxon>
        <taxon>Maltschvirus maltsch</taxon>
    </lineage>
</organism>
<evidence type="ECO:0000313" key="3">
    <source>
        <dbReference type="EMBL" id="CAB4131318.1"/>
    </source>
</evidence>
<sequence length="86" mass="9347">MAKAKAASKRIQSRATLPAKSSLPVALDQLLSPDDVAAMLSYSKAKVHQMRAAGKLPPPDSPDGADPRWRVSTMNEWVRNSYGQRA</sequence>
<dbReference type="EMBL" id="LR796250">
    <property type="protein sequence ID" value="CAB4131318.1"/>
    <property type="molecule type" value="Genomic_DNA"/>
</dbReference>
<dbReference type="InterPro" id="IPR041657">
    <property type="entry name" value="HTH_17"/>
</dbReference>
<feature type="domain" description="Helix-turn-helix" evidence="2">
    <location>
        <begin position="30"/>
        <end position="74"/>
    </location>
</feature>
<feature type="region of interest" description="Disordered" evidence="1">
    <location>
        <begin position="51"/>
        <end position="72"/>
    </location>
</feature>